<comment type="caution">
    <text evidence="4">The sequence shown here is derived from an EMBL/GenBank/DDBJ whole genome shotgun (WGS) entry which is preliminary data.</text>
</comment>
<dbReference type="AlphaFoldDB" id="A0A9D2RRH0"/>
<dbReference type="InterPro" id="IPR021729">
    <property type="entry name" value="DUF3298"/>
</dbReference>
<accession>A0A9D2RRH0</accession>
<dbReference type="InterPro" id="IPR037126">
    <property type="entry name" value="PdaC/RsiV-like_sf"/>
</dbReference>
<keyword evidence="2" id="KW-0812">Transmembrane</keyword>
<evidence type="ECO:0000313" key="4">
    <source>
        <dbReference type="EMBL" id="HJB12726.1"/>
    </source>
</evidence>
<feature type="transmembrane region" description="Helical" evidence="2">
    <location>
        <begin position="41"/>
        <end position="59"/>
    </location>
</feature>
<organism evidence="4 5">
    <name type="scientific">Candidatus Oscillibacter excrementigallinarum</name>
    <dbReference type="NCBI Taxonomy" id="2838716"/>
    <lineage>
        <taxon>Bacteria</taxon>
        <taxon>Bacillati</taxon>
        <taxon>Bacillota</taxon>
        <taxon>Clostridia</taxon>
        <taxon>Eubacteriales</taxon>
        <taxon>Oscillospiraceae</taxon>
        <taxon>Oscillibacter</taxon>
    </lineage>
</organism>
<feature type="region of interest" description="Disordered" evidence="1">
    <location>
        <begin position="1"/>
        <end position="20"/>
    </location>
</feature>
<proteinExistence type="predicted"/>
<dbReference type="EMBL" id="DWZJ01000025">
    <property type="protein sequence ID" value="HJB12726.1"/>
    <property type="molecule type" value="Genomic_DNA"/>
</dbReference>
<dbReference type="Proteomes" id="UP000823824">
    <property type="component" value="Unassembled WGS sequence"/>
</dbReference>
<feature type="compositionally biased region" description="Basic and acidic residues" evidence="1">
    <location>
        <begin position="1"/>
        <end position="11"/>
    </location>
</feature>
<dbReference type="Gene3D" id="3.90.640.20">
    <property type="entry name" value="Heat-shock cognate protein, ATPase"/>
    <property type="match status" value="1"/>
</dbReference>
<dbReference type="Pfam" id="PF11738">
    <property type="entry name" value="DUF3298"/>
    <property type="match status" value="1"/>
</dbReference>
<evidence type="ECO:0000313" key="5">
    <source>
        <dbReference type="Proteomes" id="UP000823824"/>
    </source>
</evidence>
<name>A0A9D2RRH0_9FIRM</name>
<dbReference type="Gene3D" id="3.30.565.40">
    <property type="entry name" value="Fervidobacterium nodosum Rt17-B1 like"/>
    <property type="match status" value="1"/>
</dbReference>
<evidence type="ECO:0000259" key="3">
    <source>
        <dbReference type="Pfam" id="PF11738"/>
    </source>
</evidence>
<sequence>MNEFKQAREEYESTPIPEELDQRVQAGIRQGRSAGRAKRHGFRWGIGVAAACMVMVGGLNVSPTFAAAAADVPVLGGLFQVLTVRNYETVKDGIDYDVSVPEVDANGTLTEAVNAEIQKRVDAHLAQAQADWDDYKEAFLATGGTEEQWGDREMDVIIDYEIKSQTDTTVSFVVDFAECWVSAQQQRYCYNLDLANNKDITLADVLGEDWVNICNTAVQAYIDQDTSGLFFTADKGGFTTVDDTTSFYLNQDGSVTLVFPEYAIAAGAAGIVEIPVAG</sequence>
<feature type="domain" description="DUF3298" evidence="3">
    <location>
        <begin position="216"/>
        <end position="276"/>
    </location>
</feature>
<reference evidence="4" key="1">
    <citation type="journal article" date="2021" name="PeerJ">
        <title>Extensive microbial diversity within the chicken gut microbiome revealed by metagenomics and culture.</title>
        <authorList>
            <person name="Gilroy R."/>
            <person name="Ravi A."/>
            <person name="Getino M."/>
            <person name="Pursley I."/>
            <person name="Horton D.L."/>
            <person name="Alikhan N.F."/>
            <person name="Baker D."/>
            <person name="Gharbi K."/>
            <person name="Hall N."/>
            <person name="Watson M."/>
            <person name="Adriaenssens E.M."/>
            <person name="Foster-Nyarko E."/>
            <person name="Jarju S."/>
            <person name="Secka A."/>
            <person name="Antonio M."/>
            <person name="Oren A."/>
            <person name="Chaudhuri R.R."/>
            <person name="La Ragione R."/>
            <person name="Hildebrand F."/>
            <person name="Pallen M.J."/>
        </authorList>
    </citation>
    <scope>NUCLEOTIDE SEQUENCE</scope>
    <source>
        <strain evidence="4">ChiBcec18-1249</strain>
    </source>
</reference>
<gene>
    <name evidence="4" type="ORF">H9787_03315</name>
</gene>
<protein>
    <submittedName>
        <fullName evidence="4">DUF3298 domain-containing protein</fullName>
    </submittedName>
</protein>
<reference evidence="4" key="2">
    <citation type="submission" date="2021-04" db="EMBL/GenBank/DDBJ databases">
        <authorList>
            <person name="Gilroy R."/>
        </authorList>
    </citation>
    <scope>NUCLEOTIDE SEQUENCE</scope>
    <source>
        <strain evidence="4">ChiBcec18-1249</strain>
    </source>
</reference>
<keyword evidence="2" id="KW-0472">Membrane</keyword>
<evidence type="ECO:0000256" key="1">
    <source>
        <dbReference type="SAM" id="MobiDB-lite"/>
    </source>
</evidence>
<evidence type="ECO:0000256" key="2">
    <source>
        <dbReference type="SAM" id="Phobius"/>
    </source>
</evidence>
<keyword evidence="2" id="KW-1133">Transmembrane helix</keyword>